<organism evidence="3 4">
    <name type="scientific">Scleroderma citrinum Foug A</name>
    <dbReference type="NCBI Taxonomy" id="1036808"/>
    <lineage>
        <taxon>Eukaryota</taxon>
        <taxon>Fungi</taxon>
        <taxon>Dikarya</taxon>
        <taxon>Basidiomycota</taxon>
        <taxon>Agaricomycotina</taxon>
        <taxon>Agaricomycetes</taxon>
        <taxon>Agaricomycetidae</taxon>
        <taxon>Boletales</taxon>
        <taxon>Sclerodermatineae</taxon>
        <taxon>Sclerodermataceae</taxon>
        <taxon>Scleroderma</taxon>
    </lineage>
</organism>
<feature type="transmembrane region" description="Helical" evidence="1">
    <location>
        <begin position="122"/>
        <end position="152"/>
    </location>
</feature>
<dbReference type="EMBL" id="KN822136">
    <property type="protein sequence ID" value="KIM55360.1"/>
    <property type="molecule type" value="Genomic_DNA"/>
</dbReference>
<gene>
    <name evidence="3" type="ORF">SCLCIDRAFT_305199</name>
</gene>
<dbReference type="InParanoid" id="A0A0C3D3J0"/>
<keyword evidence="1" id="KW-0812">Transmembrane</keyword>
<sequence length="168" mass="18260">MMVSLHIFVISAITAAVQWQVAAALPAYTTQVGVDNVIPVTSVISIPYVISRDRALSQNIEDHGPTSALFKWVIEAEPTPSSTTPLQPDATQGCSASTITMLAAVNAPIPVQDATSLKVLRILFGLSIATCVCVSFIFILLLCFCVAFRFYIVRYLIERDASNPEEKR</sequence>
<evidence type="ECO:0000256" key="2">
    <source>
        <dbReference type="SAM" id="SignalP"/>
    </source>
</evidence>
<feature type="chain" id="PRO_5002163075" evidence="2">
    <location>
        <begin position="25"/>
        <end position="168"/>
    </location>
</feature>
<feature type="signal peptide" evidence="2">
    <location>
        <begin position="1"/>
        <end position="24"/>
    </location>
</feature>
<protein>
    <submittedName>
        <fullName evidence="3">Uncharacterized protein</fullName>
    </submittedName>
</protein>
<evidence type="ECO:0000313" key="4">
    <source>
        <dbReference type="Proteomes" id="UP000053989"/>
    </source>
</evidence>
<keyword evidence="4" id="KW-1185">Reference proteome</keyword>
<keyword evidence="1" id="KW-1133">Transmembrane helix</keyword>
<keyword evidence="2" id="KW-0732">Signal</keyword>
<dbReference type="Proteomes" id="UP000053989">
    <property type="component" value="Unassembled WGS sequence"/>
</dbReference>
<evidence type="ECO:0000313" key="3">
    <source>
        <dbReference type="EMBL" id="KIM55360.1"/>
    </source>
</evidence>
<reference evidence="4" key="2">
    <citation type="submission" date="2015-01" db="EMBL/GenBank/DDBJ databases">
        <title>Evolutionary Origins and Diversification of the Mycorrhizal Mutualists.</title>
        <authorList>
            <consortium name="DOE Joint Genome Institute"/>
            <consortium name="Mycorrhizal Genomics Consortium"/>
            <person name="Kohler A."/>
            <person name="Kuo A."/>
            <person name="Nagy L.G."/>
            <person name="Floudas D."/>
            <person name="Copeland A."/>
            <person name="Barry K.W."/>
            <person name="Cichocki N."/>
            <person name="Veneault-Fourrey C."/>
            <person name="LaButti K."/>
            <person name="Lindquist E.A."/>
            <person name="Lipzen A."/>
            <person name="Lundell T."/>
            <person name="Morin E."/>
            <person name="Murat C."/>
            <person name="Riley R."/>
            <person name="Ohm R."/>
            <person name="Sun H."/>
            <person name="Tunlid A."/>
            <person name="Henrissat B."/>
            <person name="Grigoriev I.V."/>
            <person name="Hibbett D.S."/>
            <person name="Martin F."/>
        </authorList>
    </citation>
    <scope>NUCLEOTIDE SEQUENCE [LARGE SCALE GENOMIC DNA]</scope>
    <source>
        <strain evidence="4">Foug A</strain>
    </source>
</reference>
<accession>A0A0C3D3J0</accession>
<reference evidence="3 4" key="1">
    <citation type="submission" date="2014-04" db="EMBL/GenBank/DDBJ databases">
        <authorList>
            <consortium name="DOE Joint Genome Institute"/>
            <person name="Kuo A."/>
            <person name="Kohler A."/>
            <person name="Nagy L.G."/>
            <person name="Floudas D."/>
            <person name="Copeland A."/>
            <person name="Barry K.W."/>
            <person name="Cichocki N."/>
            <person name="Veneault-Fourrey C."/>
            <person name="LaButti K."/>
            <person name="Lindquist E.A."/>
            <person name="Lipzen A."/>
            <person name="Lundell T."/>
            <person name="Morin E."/>
            <person name="Murat C."/>
            <person name="Sun H."/>
            <person name="Tunlid A."/>
            <person name="Henrissat B."/>
            <person name="Grigoriev I.V."/>
            <person name="Hibbett D.S."/>
            <person name="Martin F."/>
            <person name="Nordberg H.P."/>
            <person name="Cantor M.N."/>
            <person name="Hua S.X."/>
        </authorList>
    </citation>
    <scope>NUCLEOTIDE SEQUENCE [LARGE SCALE GENOMIC DNA]</scope>
    <source>
        <strain evidence="3 4">Foug A</strain>
    </source>
</reference>
<evidence type="ECO:0000256" key="1">
    <source>
        <dbReference type="SAM" id="Phobius"/>
    </source>
</evidence>
<dbReference type="HOGENOM" id="CLU_1587469_0_0_1"/>
<dbReference type="AlphaFoldDB" id="A0A0C3D3J0"/>
<keyword evidence="1" id="KW-0472">Membrane</keyword>
<proteinExistence type="predicted"/>
<name>A0A0C3D3J0_9AGAM</name>